<keyword evidence="4" id="KW-0175">Coiled coil</keyword>
<dbReference type="OrthoDB" id="293823at2759"/>
<dbReference type="InterPro" id="IPR038635">
    <property type="entry name" value="CCR4-NOT_su2/3/5_C_sf"/>
</dbReference>
<accession>L2GN44</accession>
<dbReference type="GO" id="GO:0030015">
    <property type="term" value="C:CCR4-NOT core complex"/>
    <property type="evidence" value="ECO:0007669"/>
    <property type="project" value="InterPro"/>
</dbReference>
<dbReference type="AlphaFoldDB" id="L2GN44"/>
<sequence>MDKNPKKSEDLSPEEMWKKVSQQLSSKKYESASKLAYTTMFDLSSISAEIQKIKAEKRRTLEKLEKIEIENSMLNKPYFKQIEPMYPIRKRCKVPAFFPKHSFMHFNNPNFYKRFDLDTLFFIFYYFKGHIQQTYAAIRLKHYAWRYHLKYKMWFQRLDEPKLITSEYEKGEFLFFDYETAWNFMKKNDFVFEYFYLEHHDYH</sequence>
<keyword evidence="2" id="KW-0805">Transcription regulation</keyword>
<proteinExistence type="inferred from homology"/>
<keyword evidence="3" id="KW-0804">Transcription</keyword>
<dbReference type="FunCoup" id="L2GN44">
    <property type="interactions" value="24"/>
</dbReference>
<evidence type="ECO:0000259" key="5">
    <source>
        <dbReference type="Pfam" id="PF04153"/>
    </source>
</evidence>
<dbReference type="InParanoid" id="L2GN44"/>
<dbReference type="OMA" id="DYERGDF"/>
<dbReference type="HOGENOM" id="CLU_102322_2_0_1"/>
<organism evidence="6 7">
    <name type="scientific">Vittaforma corneae (strain ATCC 50505)</name>
    <name type="common">Microsporidian parasite</name>
    <name type="synonym">Nosema corneum</name>
    <dbReference type="NCBI Taxonomy" id="993615"/>
    <lineage>
        <taxon>Eukaryota</taxon>
        <taxon>Fungi</taxon>
        <taxon>Fungi incertae sedis</taxon>
        <taxon>Microsporidia</taxon>
        <taxon>Nosematidae</taxon>
        <taxon>Vittaforma</taxon>
    </lineage>
</organism>
<gene>
    <name evidence="6" type="ORF">VICG_00886</name>
</gene>
<dbReference type="Proteomes" id="UP000011082">
    <property type="component" value="Unassembled WGS sequence"/>
</dbReference>
<dbReference type="Gene3D" id="2.30.30.1020">
    <property type="entry name" value="CCR4-NOT complex subunit 2/3/5, C-terminal domain"/>
    <property type="match status" value="1"/>
</dbReference>
<dbReference type="InterPro" id="IPR040168">
    <property type="entry name" value="Not2/3/5"/>
</dbReference>
<dbReference type="PANTHER" id="PTHR23326">
    <property type="entry name" value="CCR4 NOT-RELATED"/>
    <property type="match status" value="1"/>
</dbReference>
<dbReference type="Pfam" id="PF04153">
    <property type="entry name" value="NOT2_3_5_C"/>
    <property type="match status" value="1"/>
</dbReference>
<comment type="similarity">
    <text evidence="1">Belongs to the CNOT2/3/5 family.</text>
</comment>
<evidence type="ECO:0000256" key="4">
    <source>
        <dbReference type="SAM" id="Coils"/>
    </source>
</evidence>
<evidence type="ECO:0000256" key="3">
    <source>
        <dbReference type="ARBA" id="ARBA00023163"/>
    </source>
</evidence>
<feature type="domain" description="NOT2/NOT3/NOT5 C-terminal" evidence="5">
    <location>
        <begin position="85"/>
        <end position="197"/>
    </location>
</feature>
<dbReference type="InterPro" id="IPR007282">
    <property type="entry name" value="NOT2/3/5_C"/>
</dbReference>
<evidence type="ECO:0000256" key="2">
    <source>
        <dbReference type="ARBA" id="ARBA00023015"/>
    </source>
</evidence>
<name>L2GN44_VITCO</name>
<dbReference type="EMBL" id="JH370135">
    <property type="protein sequence ID" value="ELA42039.1"/>
    <property type="molecule type" value="Genomic_DNA"/>
</dbReference>
<reference evidence="7" key="1">
    <citation type="submission" date="2011-05" db="EMBL/GenBank/DDBJ databases">
        <title>The genome sequence of Vittaforma corneae strain ATCC 50505.</title>
        <authorList>
            <consortium name="The Broad Institute Genome Sequencing Platform"/>
            <person name="Cuomo C."/>
            <person name="Didier E."/>
            <person name="Bowers L."/>
            <person name="Young S.K."/>
            <person name="Zeng Q."/>
            <person name="Gargeya S."/>
            <person name="Fitzgerald M."/>
            <person name="Haas B."/>
            <person name="Abouelleil A."/>
            <person name="Alvarado L."/>
            <person name="Arachchi H.M."/>
            <person name="Berlin A."/>
            <person name="Chapman S.B."/>
            <person name="Gearin G."/>
            <person name="Goldberg J."/>
            <person name="Griggs A."/>
            <person name="Gujja S."/>
            <person name="Hansen M."/>
            <person name="Heiman D."/>
            <person name="Howarth C."/>
            <person name="Larimer J."/>
            <person name="Lui A."/>
            <person name="MacDonald P.J.P."/>
            <person name="McCowen C."/>
            <person name="Montmayeur A."/>
            <person name="Murphy C."/>
            <person name="Neiman D."/>
            <person name="Pearson M."/>
            <person name="Priest M."/>
            <person name="Roberts A."/>
            <person name="Saif S."/>
            <person name="Shea T."/>
            <person name="Sisk P."/>
            <person name="Stolte C."/>
            <person name="Sykes S."/>
            <person name="Wortman J."/>
            <person name="Nusbaum C."/>
            <person name="Birren B."/>
        </authorList>
    </citation>
    <scope>NUCLEOTIDE SEQUENCE [LARGE SCALE GENOMIC DNA]</scope>
    <source>
        <strain evidence="7">ATCC 50505</strain>
    </source>
</reference>
<protein>
    <recommendedName>
        <fullName evidence="5">NOT2/NOT3/NOT5 C-terminal domain-containing protein</fullName>
    </recommendedName>
</protein>
<dbReference type="GeneID" id="19881600"/>
<evidence type="ECO:0000256" key="1">
    <source>
        <dbReference type="ARBA" id="ARBA00007682"/>
    </source>
</evidence>
<dbReference type="VEuPathDB" id="MicrosporidiaDB:VICG_00886"/>
<dbReference type="STRING" id="993615.L2GN44"/>
<dbReference type="RefSeq" id="XP_007604335.1">
    <property type="nucleotide sequence ID" value="XM_007604273.1"/>
</dbReference>
<dbReference type="GO" id="GO:0000289">
    <property type="term" value="P:nuclear-transcribed mRNA poly(A) tail shortening"/>
    <property type="evidence" value="ECO:0007669"/>
    <property type="project" value="UniProtKB-ARBA"/>
</dbReference>
<evidence type="ECO:0000313" key="7">
    <source>
        <dbReference type="Proteomes" id="UP000011082"/>
    </source>
</evidence>
<feature type="coiled-coil region" evidence="4">
    <location>
        <begin position="43"/>
        <end position="70"/>
    </location>
</feature>
<keyword evidence="7" id="KW-1185">Reference proteome</keyword>
<dbReference type="GO" id="GO:0006355">
    <property type="term" value="P:regulation of DNA-templated transcription"/>
    <property type="evidence" value="ECO:0007669"/>
    <property type="project" value="InterPro"/>
</dbReference>
<evidence type="ECO:0000313" key="6">
    <source>
        <dbReference type="EMBL" id="ELA42039.1"/>
    </source>
</evidence>